<evidence type="ECO:0000313" key="2">
    <source>
        <dbReference type="Proteomes" id="UP000221734"/>
    </source>
</evidence>
<gene>
    <name evidence="1" type="ORF">KSMBR1_0562</name>
</gene>
<dbReference type="KEGG" id="kst:KSMBR1_0562"/>
<proteinExistence type="predicted"/>
<organism evidence="1 2">
    <name type="scientific">Kuenenia stuttgartiensis</name>
    <dbReference type="NCBI Taxonomy" id="174633"/>
    <lineage>
        <taxon>Bacteria</taxon>
        <taxon>Pseudomonadati</taxon>
        <taxon>Planctomycetota</taxon>
        <taxon>Candidatus Brocadiia</taxon>
        <taxon>Candidatus Brocadiales</taxon>
        <taxon>Candidatus Brocadiaceae</taxon>
        <taxon>Candidatus Kuenenia</taxon>
    </lineage>
</organism>
<evidence type="ECO:0000313" key="1">
    <source>
        <dbReference type="EMBL" id="SOH03076.1"/>
    </source>
</evidence>
<dbReference type="Proteomes" id="UP000221734">
    <property type="component" value="Chromosome Kuenenia_stuttgartiensis_MBR1"/>
</dbReference>
<dbReference type="EMBL" id="LT934425">
    <property type="protein sequence ID" value="SOH03076.1"/>
    <property type="molecule type" value="Genomic_DNA"/>
</dbReference>
<accession>A0A2C9CBJ0</accession>
<sequence>MEAWADNTVLIFIIWRVSNLKNDDSMVVWFAKIAFK</sequence>
<dbReference type="AlphaFoldDB" id="A0A2C9CBJ0"/>
<keyword evidence="2" id="KW-1185">Reference proteome</keyword>
<reference evidence="2" key="1">
    <citation type="submission" date="2017-10" db="EMBL/GenBank/DDBJ databases">
        <authorList>
            <person name="Frank J."/>
        </authorList>
    </citation>
    <scope>NUCLEOTIDE SEQUENCE [LARGE SCALE GENOMIC DNA]</scope>
</reference>
<name>A0A2C9CBJ0_KUEST</name>
<protein>
    <submittedName>
        <fullName evidence="1">Uncharacterized protein</fullName>
    </submittedName>
</protein>